<dbReference type="AlphaFoldDB" id="A0A2T2XG15"/>
<reference evidence="2 3" key="1">
    <citation type="journal article" date="2014" name="BMC Genomics">
        <title>Comparison of environmental and isolate Sulfobacillus genomes reveals diverse carbon, sulfur, nitrogen, and hydrogen metabolisms.</title>
        <authorList>
            <person name="Justice N.B."/>
            <person name="Norman A."/>
            <person name="Brown C.T."/>
            <person name="Singh A."/>
            <person name="Thomas B.C."/>
            <person name="Banfield J.F."/>
        </authorList>
    </citation>
    <scope>NUCLEOTIDE SEQUENCE [LARGE SCALE GENOMIC DNA]</scope>
    <source>
        <strain evidence="2">AMDSBA4</strain>
    </source>
</reference>
<comment type="caution">
    <text evidence="2">The sequence shown here is derived from an EMBL/GenBank/DDBJ whole genome shotgun (WGS) entry which is preliminary data.</text>
</comment>
<proteinExistence type="predicted"/>
<accession>A0A2T2XG15</accession>
<dbReference type="Proteomes" id="UP000242972">
    <property type="component" value="Unassembled WGS sequence"/>
</dbReference>
<dbReference type="PANTHER" id="PTHR30510:SF2">
    <property type="entry name" value="UPF0229 PROTEIN YEAH"/>
    <property type="match status" value="1"/>
</dbReference>
<evidence type="ECO:0000256" key="1">
    <source>
        <dbReference type="SAM" id="MobiDB-lite"/>
    </source>
</evidence>
<dbReference type="Pfam" id="PF04285">
    <property type="entry name" value="DUF444"/>
    <property type="match status" value="2"/>
</dbReference>
<dbReference type="EMBL" id="PXYW01000021">
    <property type="protein sequence ID" value="PSR33418.1"/>
    <property type="molecule type" value="Genomic_DNA"/>
</dbReference>
<sequence length="380" mass="42453">MMGDWFSVGEEEDWIPGAIGEDVLRHQQKVQEAIRNNLADMVSEERIGLSDGSRVVSVPLPSLKEYRICYDHNRGESVGHLGSKNGEKGTENAASGGKLGGQEPGSDIEETSVSLEEVQRVIFQDLRLPDLDPNRRADGTGMTAIKPETLSLTGPKNQWQRRATMYAHLRRQARLGNLGPGRLAPEDLRFWRYQDEPDAQGGAVVLAMMDTSGSMGSFEKYLAKSFFYWTVEFLRQNYPRGVELVFLAHDVRAREVDEETFFHRGASGGTVSSSVYRLALDIVQERYDLSQYNVYAFHFTDGGNLTSDNGQAEALGLELKEHANFFGYGEIHDTERSPSPLYQAFSDKGVDVIVLHDKQDIFHALYQFFGPRPGGIHANA</sequence>
<dbReference type="InterPro" id="IPR006698">
    <property type="entry name" value="UPF0229"/>
</dbReference>
<organism evidence="2 3">
    <name type="scientific">Sulfobacillus benefaciens</name>
    <dbReference type="NCBI Taxonomy" id="453960"/>
    <lineage>
        <taxon>Bacteria</taxon>
        <taxon>Bacillati</taxon>
        <taxon>Bacillota</taxon>
        <taxon>Clostridia</taxon>
        <taxon>Eubacteriales</taxon>
        <taxon>Clostridiales Family XVII. Incertae Sedis</taxon>
        <taxon>Sulfobacillus</taxon>
    </lineage>
</organism>
<evidence type="ECO:0000313" key="2">
    <source>
        <dbReference type="EMBL" id="PSR33418.1"/>
    </source>
</evidence>
<name>A0A2T2XG15_9FIRM</name>
<evidence type="ECO:0000313" key="3">
    <source>
        <dbReference type="Proteomes" id="UP000242972"/>
    </source>
</evidence>
<dbReference type="PANTHER" id="PTHR30510">
    <property type="entry name" value="UPF0229 PROTEIN YEAH"/>
    <property type="match status" value="1"/>
</dbReference>
<gene>
    <name evidence="2" type="ORF">C7B46_10195</name>
</gene>
<protein>
    <submittedName>
        <fullName evidence="2">DUF444 domain-containing protein</fullName>
    </submittedName>
</protein>
<feature type="region of interest" description="Disordered" evidence="1">
    <location>
        <begin position="79"/>
        <end position="107"/>
    </location>
</feature>